<organism evidence="9 10">
    <name type="scientific">Candidatus Roizmanbacteria bacterium RIFCSPLOWO2_01_FULL_38_12</name>
    <dbReference type="NCBI Taxonomy" id="1802061"/>
    <lineage>
        <taxon>Bacteria</taxon>
        <taxon>Candidatus Roizmaniibacteriota</taxon>
    </lineage>
</organism>
<keyword evidence="6" id="KW-0067">ATP-binding</keyword>
<keyword evidence="4" id="KW-0479">Metal-binding</keyword>
<dbReference type="InterPro" id="IPR043519">
    <property type="entry name" value="NT_sf"/>
</dbReference>
<accession>A0A1F7IY45</accession>
<dbReference type="SUPFAM" id="SSF81301">
    <property type="entry name" value="Nucleotidyltransferase"/>
    <property type="match status" value="1"/>
</dbReference>
<name>A0A1F7IY45_9BACT</name>
<dbReference type="InterPro" id="IPR052038">
    <property type="entry name" value="Type-VII_TA_antitoxin"/>
</dbReference>
<dbReference type="InterPro" id="IPR041633">
    <property type="entry name" value="Polbeta"/>
</dbReference>
<dbReference type="STRING" id="1802061.A3A93_01410"/>
<protein>
    <submittedName>
        <fullName evidence="9">Nucleotidyltransferase</fullName>
    </submittedName>
</protein>
<evidence type="ECO:0000259" key="8">
    <source>
        <dbReference type="Pfam" id="PF18765"/>
    </source>
</evidence>
<comment type="cofactor">
    <cofactor evidence="1">
        <name>Mg(2+)</name>
        <dbReference type="ChEBI" id="CHEBI:18420"/>
    </cofactor>
</comment>
<keyword evidence="3" id="KW-0548">Nucleotidyltransferase</keyword>
<dbReference type="AlphaFoldDB" id="A0A1F7IY45"/>
<dbReference type="GO" id="GO:0016779">
    <property type="term" value="F:nucleotidyltransferase activity"/>
    <property type="evidence" value="ECO:0007669"/>
    <property type="project" value="UniProtKB-KW"/>
</dbReference>
<dbReference type="Pfam" id="PF18765">
    <property type="entry name" value="Polbeta"/>
    <property type="match status" value="1"/>
</dbReference>
<evidence type="ECO:0000256" key="3">
    <source>
        <dbReference type="ARBA" id="ARBA00022695"/>
    </source>
</evidence>
<dbReference type="CDD" id="cd05403">
    <property type="entry name" value="NT_KNTase_like"/>
    <property type="match status" value="1"/>
</dbReference>
<comment type="caution">
    <text evidence="9">The sequence shown here is derived from an EMBL/GenBank/DDBJ whole genome shotgun (WGS) entry which is preliminary data.</text>
</comment>
<evidence type="ECO:0000256" key="6">
    <source>
        <dbReference type="ARBA" id="ARBA00022840"/>
    </source>
</evidence>
<evidence type="ECO:0000256" key="4">
    <source>
        <dbReference type="ARBA" id="ARBA00022723"/>
    </source>
</evidence>
<keyword evidence="7" id="KW-0460">Magnesium</keyword>
<dbReference type="GO" id="GO:0005524">
    <property type="term" value="F:ATP binding"/>
    <property type="evidence" value="ECO:0007669"/>
    <property type="project" value="UniProtKB-KW"/>
</dbReference>
<dbReference type="Proteomes" id="UP000177141">
    <property type="component" value="Unassembled WGS sequence"/>
</dbReference>
<evidence type="ECO:0000256" key="5">
    <source>
        <dbReference type="ARBA" id="ARBA00022741"/>
    </source>
</evidence>
<keyword evidence="5" id="KW-0547">Nucleotide-binding</keyword>
<dbReference type="EMBL" id="MGAL01000017">
    <property type="protein sequence ID" value="OGK48283.1"/>
    <property type="molecule type" value="Genomic_DNA"/>
</dbReference>
<evidence type="ECO:0000256" key="2">
    <source>
        <dbReference type="ARBA" id="ARBA00022679"/>
    </source>
</evidence>
<gene>
    <name evidence="9" type="ORF">A3A93_01410</name>
</gene>
<dbReference type="Gene3D" id="3.30.460.10">
    <property type="entry name" value="Beta Polymerase, domain 2"/>
    <property type="match status" value="1"/>
</dbReference>
<feature type="domain" description="Polymerase beta nucleotidyltransferase" evidence="8">
    <location>
        <begin position="13"/>
        <end position="93"/>
    </location>
</feature>
<dbReference type="PANTHER" id="PTHR33571:SF19">
    <property type="entry name" value="PROTEIN ADENYLYLTRANSFERASE MJ0128-RELATED"/>
    <property type="match status" value="1"/>
</dbReference>
<dbReference type="GO" id="GO:0046872">
    <property type="term" value="F:metal ion binding"/>
    <property type="evidence" value="ECO:0007669"/>
    <property type="project" value="UniProtKB-KW"/>
</dbReference>
<dbReference type="PANTHER" id="PTHR33571">
    <property type="entry name" value="SSL8005 PROTEIN"/>
    <property type="match status" value="1"/>
</dbReference>
<proteinExistence type="predicted"/>
<evidence type="ECO:0000313" key="9">
    <source>
        <dbReference type="EMBL" id="OGK48283.1"/>
    </source>
</evidence>
<evidence type="ECO:0000256" key="7">
    <source>
        <dbReference type="ARBA" id="ARBA00022842"/>
    </source>
</evidence>
<evidence type="ECO:0000313" key="10">
    <source>
        <dbReference type="Proteomes" id="UP000177141"/>
    </source>
</evidence>
<reference evidence="9 10" key="1">
    <citation type="journal article" date="2016" name="Nat. Commun.">
        <title>Thousands of microbial genomes shed light on interconnected biogeochemical processes in an aquifer system.</title>
        <authorList>
            <person name="Anantharaman K."/>
            <person name="Brown C.T."/>
            <person name="Hug L.A."/>
            <person name="Sharon I."/>
            <person name="Castelle C.J."/>
            <person name="Probst A.J."/>
            <person name="Thomas B.C."/>
            <person name="Singh A."/>
            <person name="Wilkins M.J."/>
            <person name="Karaoz U."/>
            <person name="Brodie E.L."/>
            <person name="Williams K.H."/>
            <person name="Hubbard S.S."/>
            <person name="Banfield J.F."/>
        </authorList>
    </citation>
    <scope>NUCLEOTIDE SEQUENCE [LARGE SCALE GENOMIC DNA]</scope>
</reference>
<sequence length="97" mass="11306">MQKINITKRIIAEIKPDLKSKFKVKTIGLFGSVARAEDDQHSDIDLLVEFFEPVSFFHFLDLEEYLKDKLKQDMDLVTKNALKPHIGKQILQEVTYL</sequence>
<evidence type="ECO:0000256" key="1">
    <source>
        <dbReference type="ARBA" id="ARBA00001946"/>
    </source>
</evidence>
<keyword evidence="2 9" id="KW-0808">Transferase</keyword>